<keyword evidence="10" id="KW-0961">Cell wall biogenesis/degradation</keyword>
<dbReference type="Gene3D" id="3.30.1490.20">
    <property type="entry name" value="ATP-grasp fold, A domain"/>
    <property type="match status" value="1"/>
</dbReference>
<evidence type="ECO:0000256" key="12">
    <source>
        <dbReference type="PROSITE-ProRule" id="PRU00409"/>
    </source>
</evidence>
<dbReference type="InterPro" id="IPR016185">
    <property type="entry name" value="PreATP-grasp_dom_sf"/>
</dbReference>
<dbReference type="InterPro" id="IPR011127">
    <property type="entry name" value="Dala_Dala_lig_N"/>
</dbReference>
<dbReference type="SUPFAM" id="SSF56059">
    <property type="entry name" value="Glutathione synthetase ATP-binding domain-like"/>
    <property type="match status" value="2"/>
</dbReference>
<dbReference type="Gene3D" id="3.30.470.20">
    <property type="entry name" value="ATP-grasp fold, B domain"/>
    <property type="match status" value="2"/>
</dbReference>
<evidence type="ECO:0000256" key="2">
    <source>
        <dbReference type="ARBA" id="ARBA00001946"/>
    </source>
</evidence>
<sequence>MFKIALICGGPSQERGISLNSARSVLDHLSCEAIEIIPVYVDYNKNFYALSSAQLYSNTPADFDFKLNQTAKRLDRPELADLLRSVDLTFPVIHGTFGEDGELQAILEDMGVPFVGASSASCRQMFCKYSAGKVLKQAGFPTLPSLLLTSNMSHALDSIREFFEMHGLTRAIVKPSIGGSSIGVSSVSTPEEVLQKSQALFENGFAQKVLVEPFCEGREFTVMVFANREGSPVALVPTEIEMSYQNNQIFDYRKKYLPTNQATYHTPARFGDSITQAIRQRVEAIFKLFNMREFARLDGWLMSDGTLYFTDINPVSGLEQNSFLFRQSSLLGLTHQQILYYVVEQACRRHHRKPPLLKESSSTNRSAVHVLFGGSNAERQVSLMSGTNVWLKLLRSSRFMPTPFFYDVDGFIWKLPYAYTLDHTVEEIHQHCNAVTQGRRDLPSYLEEILQALGIQSEFSQQPEKMSLQKFLQFSCQEKAFVFIAMHGGEGEDGTLQSCLEAYGLKHNGSDSKASRLCMDKYLTGEVINLLSDPSLLSIPKQILQVDELMSNPTLDFEALWKSICQDLKSERFIIKPRQDGCSAGIVLIQSRLDLERYFRFAKSKITSIPAYSFENQKEVIEMPSCQSGEYLIEPYIETDRITIENQVLRHTPKQGWIELTVGVLELNGVYRALNPSIAVAEGAVLSLEEKFQGGTGVNLTPPPESIISAQASKKIKHLIEKAAQRLGIANYARIDVFFNIQTEKMIVIEANTLPGLTPSTVLYHQGLAEEPPLAPVKLLETLILSRIEKKEGWNLSDKVEEELLSCVD</sequence>
<dbReference type="EC" id="6.3.2.4" evidence="4"/>
<dbReference type="InterPro" id="IPR011761">
    <property type="entry name" value="ATP-grasp"/>
</dbReference>
<dbReference type="PATRIC" id="fig|389348.3.peg.2218"/>
<dbReference type="KEGG" id="pnl:PNK_1973"/>
<accession>A0A0U5JC13</accession>
<comment type="catalytic activity">
    <reaction evidence="11">
        <text>2 D-alanine + ATP = D-alanyl-D-alanine + ADP + phosphate + H(+)</text>
        <dbReference type="Rhea" id="RHEA:11224"/>
        <dbReference type="ChEBI" id="CHEBI:15378"/>
        <dbReference type="ChEBI" id="CHEBI:30616"/>
        <dbReference type="ChEBI" id="CHEBI:43474"/>
        <dbReference type="ChEBI" id="CHEBI:57416"/>
        <dbReference type="ChEBI" id="CHEBI:57822"/>
        <dbReference type="ChEBI" id="CHEBI:456216"/>
        <dbReference type="EC" id="6.3.2.4"/>
    </reaction>
</comment>
<name>A0A0U5JC13_9BACT</name>
<gene>
    <name evidence="14" type="primary">ddlA</name>
    <name evidence="14" type="ORF">PNK_1973</name>
</gene>
<feature type="domain" description="ATP-grasp" evidence="13">
    <location>
        <begin position="132"/>
        <end position="344"/>
    </location>
</feature>
<keyword evidence="8" id="KW-0133">Cell shape</keyword>
<dbReference type="PANTHER" id="PTHR23132">
    <property type="entry name" value="D-ALANINE--D-ALANINE LIGASE"/>
    <property type="match status" value="1"/>
</dbReference>
<evidence type="ECO:0000256" key="8">
    <source>
        <dbReference type="ARBA" id="ARBA00022960"/>
    </source>
</evidence>
<dbReference type="SUPFAM" id="SSF52440">
    <property type="entry name" value="PreATP-grasp domain"/>
    <property type="match status" value="2"/>
</dbReference>
<evidence type="ECO:0000259" key="13">
    <source>
        <dbReference type="PROSITE" id="PS50975"/>
    </source>
</evidence>
<reference evidence="15" key="1">
    <citation type="submission" date="2015-09" db="EMBL/GenBank/DDBJ databases">
        <authorList>
            <person name="Bertelli C."/>
        </authorList>
    </citation>
    <scope>NUCLEOTIDE SEQUENCE [LARGE SCALE GENOMIC DNA]</scope>
    <source>
        <strain evidence="15">KNic</strain>
    </source>
</reference>
<evidence type="ECO:0000256" key="7">
    <source>
        <dbReference type="ARBA" id="ARBA00022840"/>
    </source>
</evidence>
<evidence type="ECO:0000256" key="6">
    <source>
        <dbReference type="ARBA" id="ARBA00022741"/>
    </source>
</evidence>
<evidence type="ECO:0000313" key="15">
    <source>
        <dbReference type="Proteomes" id="UP000069902"/>
    </source>
</evidence>
<dbReference type="Pfam" id="PF01820">
    <property type="entry name" value="Dala_Dala_lig_N"/>
    <property type="match status" value="2"/>
</dbReference>
<organism evidence="14 15">
    <name type="scientific">Candidatus Protochlamydia naegleriophila</name>
    <dbReference type="NCBI Taxonomy" id="389348"/>
    <lineage>
        <taxon>Bacteria</taxon>
        <taxon>Pseudomonadati</taxon>
        <taxon>Chlamydiota</taxon>
        <taxon>Chlamydiia</taxon>
        <taxon>Parachlamydiales</taxon>
        <taxon>Parachlamydiaceae</taxon>
        <taxon>Candidatus Protochlamydia</taxon>
    </lineage>
</organism>
<evidence type="ECO:0000256" key="11">
    <source>
        <dbReference type="ARBA" id="ARBA00047614"/>
    </source>
</evidence>
<dbReference type="STRING" id="389348.PNK_1973"/>
<keyword evidence="5 14" id="KW-0436">Ligase</keyword>
<dbReference type="RefSeq" id="WP_059061771.1">
    <property type="nucleotide sequence ID" value="NZ_LN879502.1"/>
</dbReference>
<dbReference type="GO" id="GO:0009252">
    <property type="term" value="P:peptidoglycan biosynthetic process"/>
    <property type="evidence" value="ECO:0007669"/>
    <property type="project" value="UniProtKB-KW"/>
</dbReference>
<dbReference type="InterPro" id="IPR011095">
    <property type="entry name" value="Dala_Dala_lig_C"/>
</dbReference>
<comment type="cofactor">
    <cofactor evidence="2">
        <name>Mg(2+)</name>
        <dbReference type="ChEBI" id="CHEBI:18420"/>
    </cofactor>
</comment>
<dbReference type="PROSITE" id="PS50975">
    <property type="entry name" value="ATP_GRASP"/>
    <property type="match status" value="2"/>
</dbReference>
<dbReference type="GO" id="GO:0005524">
    <property type="term" value="F:ATP binding"/>
    <property type="evidence" value="ECO:0007669"/>
    <property type="project" value="UniProtKB-UniRule"/>
</dbReference>
<dbReference type="InterPro" id="IPR000291">
    <property type="entry name" value="D-Ala_lig_Van_CS"/>
</dbReference>
<evidence type="ECO:0000256" key="1">
    <source>
        <dbReference type="ARBA" id="ARBA00001936"/>
    </source>
</evidence>
<proteinExistence type="inferred from homology"/>
<evidence type="ECO:0000256" key="10">
    <source>
        <dbReference type="ARBA" id="ARBA00023316"/>
    </source>
</evidence>
<dbReference type="GO" id="GO:0071555">
    <property type="term" value="P:cell wall organization"/>
    <property type="evidence" value="ECO:0007669"/>
    <property type="project" value="UniProtKB-KW"/>
</dbReference>
<comment type="similarity">
    <text evidence="3">Belongs to the D-alanine--D-alanine ligase family.</text>
</comment>
<evidence type="ECO:0000256" key="9">
    <source>
        <dbReference type="ARBA" id="ARBA00022984"/>
    </source>
</evidence>
<keyword evidence="6 12" id="KW-0547">Nucleotide-binding</keyword>
<dbReference type="Pfam" id="PF07478">
    <property type="entry name" value="Dala_Dala_lig_C"/>
    <property type="match status" value="2"/>
</dbReference>
<feature type="domain" description="ATP-grasp" evidence="13">
    <location>
        <begin position="541"/>
        <end position="785"/>
    </location>
</feature>
<dbReference type="GO" id="GO:0008716">
    <property type="term" value="F:D-alanine-D-alanine ligase activity"/>
    <property type="evidence" value="ECO:0007669"/>
    <property type="project" value="UniProtKB-EC"/>
</dbReference>
<evidence type="ECO:0000313" key="14">
    <source>
        <dbReference type="EMBL" id="CUI17577.1"/>
    </source>
</evidence>
<comment type="cofactor">
    <cofactor evidence="1">
        <name>Mn(2+)</name>
        <dbReference type="ChEBI" id="CHEBI:29035"/>
    </cofactor>
</comment>
<evidence type="ECO:0000256" key="3">
    <source>
        <dbReference type="ARBA" id="ARBA00010871"/>
    </source>
</evidence>
<dbReference type="Gene3D" id="3.40.50.20">
    <property type="match status" value="2"/>
</dbReference>
<evidence type="ECO:0000256" key="5">
    <source>
        <dbReference type="ARBA" id="ARBA00022598"/>
    </source>
</evidence>
<dbReference type="PROSITE" id="PS00843">
    <property type="entry name" value="DALA_DALA_LIGASE_1"/>
    <property type="match status" value="2"/>
</dbReference>
<evidence type="ECO:0000256" key="4">
    <source>
        <dbReference type="ARBA" id="ARBA00012216"/>
    </source>
</evidence>
<dbReference type="GO" id="GO:0008360">
    <property type="term" value="P:regulation of cell shape"/>
    <property type="evidence" value="ECO:0007669"/>
    <property type="project" value="UniProtKB-KW"/>
</dbReference>
<dbReference type="Proteomes" id="UP000069902">
    <property type="component" value="Chromosome cPNK"/>
</dbReference>
<dbReference type="EMBL" id="LN879502">
    <property type="protein sequence ID" value="CUI17577.1"/>
    <property type="molecule type" value="Genomic_DNA"/>
</dbReference>
<dbReference type="PANTHER" id="PTHR23132:SF0">
    <property type="entry name" value="D-ALANINE-D-ALANINE LIGASE FAMILY"/>
    <property type="match status" value="1"/>
</dbReference>
<keyword evidence="9" id="KW-0573">Peptidoglycan synthesis</keyword>
<keyword evidence="7 12" id="KW-0067">ATP-binding</keyword>
<dbReference type="InParanoid" id="A0A0U5JC13"/>
<dbReference type="InterPro" id="IPR013815">
    <property type="entry name" value="ATP_grasp_subdomain_1"/>
</dbReference>
<protein>
    <recommendedName>
        <fullName evidence="4">D-alanine--D-alanine ligase</fullName>
        <ecNumber evidence="4">6.3.2.4</ecNumber>
    </recommendedName>
</protein>
<dbReference type="AlphaFoldDB" id="A0A0U5JC13"/>
<dbReference type="GO" id="GO:0046872">
    <property type="term" value="F:metal ion binding"/>
    <property type="evidence" value="ECO:0007669"/>
    <property type="project" value="InterPro"/>
</dbReference>
<keyword evidence="15" id="KW-1185">Reference proteome</keyword>